<name>W1PB05_AMBTC</name>
<dbReference type="PANTHER" id="PTHR32096:SF146">
    <property type="entry name" value="WRKY TRANSCRIPTION FACTOR 19-RELATED"/>
    <property type="match status" value="1"/>
</dbReference>
<dbReference type="GO" id="GO:0006355">
    <property type="term" value="P:regulation of DNA-templated transcription"/>
    <property type="evidence" value="ECO:0000318"/>
    <property type="project" value="GO_Central"/>
</dbReference>
<dbReference type="eggNOG" id="ENOG502RYCZ">
    <property type="taxonomic scope" value="Eukaryota"/>
</dbReference>
<dbReference type="GO" id="GO:0003700">
    <property type="term" value="F:DNA-binding transcription factor activity"/>
    <property type="evidence" value="ECO:0000318"/>
    <property type="project" value="GO_Central"/>
</dbReference>
<protein>
    <recommendedName>
        <fullName evidence="6">WRKY domain-containing protein</fullName>
    </recommendedName>
</protein>
<dbReference type="STRING" id="13333.W1PB05"/>
<organism evidence="7 8">
    <name type="scientific">Amborella trichopoda</name>
    <dbReference type="NCBI Taxonomy" id="13333"/>
    <lineage>
        <taxon>Eukaryota</taxon>
        <taxon>Viridiplantae</taxon>
        <taxon>Streptophyta</taxon>
        <taxon>Embryophyta</taxon>
        <taxon>Tracheophyta</taxon>
        <taxon>Spermatophyta</taxon>
        <taxon>Magnoliopsida</taxon>
        <taxon>Amborellales</taxon>
        <taxon>Amborellaceae</taxon>
        <taxon>Amborella</taxon>
    </lineage>
</organism>
<keyword evidence="5" id="KW-0539">Nucleus</keyword>
<gene>
    <name evidence="7" type="ORF">AMTR_s00077p00103580</name>
</gene>
<keyword evidence="3" id="KW-0238">DNA-binding</keyword>
<comment type="subcellular location">
    <subcellularLocation>
        <location evidence="1">Nucleus</location>
    </subcellularLocation>
</comment>
<evidence type="ECO:0000256" key="4">
    <source>
        <dbReference type="ARBA" id="ARBA00023163"/>
    </source>
</evidence>
<evidence type="ECO:0000256" key="1">
    <source>
        <dbReference type="ARBA" id="ARBA00004123"/>
    </source>
</evidence>
<dbReference type="PROSITE" id="PS50811">
    <property type="entry name" value="WRKY"/>
    <property type="match status" value="1"/>
</dbReference>
<keyword evidence="4" id="KW-0804">Transcription</keyword>
<dbReference type="GO" id="GO:0005634">
    <property type="term" value="C:nucleus"/>
    <property type="evidence" value="ECO:0000318"/>
    <property type="project" value="GO_Central"/>
</dbReference>
<dbReference type="HOGENOM" id="CLU_066547_0_0_1"/>
<dbReference type="AlphaFoldDB" id="W1PB05"/>
<dbReference type="GO" id="GO:0000976">
    <property type="term" value="F:transcription cis-regulatory region binding"/>
    <property type="evidence" value="ECO:0000318"/>
    <property type="project" value="GO_Central"/>
</dbReference>
<dbReference type="Proteomes" id="UP000017836">
    <property type="component" value="Unassembled WGS sequence"/>
</dbReference>
<keyword evidence="2" id="KW-0805">Transcription regulation</keyword>
<dbReference type="InterPro" id="IPR003657">
    <property type="entry name" value="WRKY_dom"/>
</dbReference>
<evidence type="ECO:0000256" key="3">
    <source>
        <dbReference type="ARBA" id="ARBA00023125"/>
    </source>
</evidence>
<dbReference type="Gramene" id="ERN04180">
    <property type="protein sequence ID" value="ERN04180"/>
    <property type="gene ID" value="AMTR_s00077p00103580"/>
</dbReference>
<evidence type="ECO:0000256" key="2">
    <source>
        <dbReference type="ARBA" id="ARBA00023015"/>
    </source>
</evidence>
<dbReference type="PANTHER" id="PTHR32096">
    <property type="entry name" value="WRKY TRANSCRIPTION FACTOR 30-RELATED-RELATED"/>
    <property type="match status" value="1"/>
</dbReference>
<dbReference type="SUPFAM" id="SSF118290">
    <property type="entry name" value="WRKY DNA-binding domain"/>
    <property type="match status" value="1"/>
</dbReference>
<proteinExistence type="predicted"/>
<evidence type="ECO:0000313" key="8">
    <source>
        <dbReference type="Proteomes" id="UP000017836"/>
    </source>
</evidence>
<dbReference type="Gene3D" id="2.20.25.80">
    <property type="entry name" value="WRKY domain"/>
    <property type="match status" value="1"/>
</dbReference>
<dbReference type="KEGG" id="atr:18432333"/>
<keyword evidence="8" id="KW-1185">Reference proteome</keyword>
<dbReference type="EMBL" id="KI394293">
    <property type="protein sequence ID" value="ERN04180.1"/>
    <property type="molecule type" value="Genomic_DNA"/>
</dbReference>
<dbReference type="InterPro" id="IPR036576">
    <property type="entry name" value="WRKY_dom_sf"/>
</dbReference>
<sequence>MDDLNRKRVEGNDYPAVFSRKRAIHELSHGLELSKQLLAHLLNSPSQPLSPKLLEENLRKIIRSISAVLASAGNSGEVSSANCGNQATGGSYPVRFEGGGNLDFVGGRDGKRTCKRRKVSCKRTMKVLADNPESPHAAPTDDGYAWRKYGQKDILNANHPRSYFRCTHKNDQGCAALKQVQRMDSNQSFFEVTYIGYHTCRQFMATPPLSLDSTPSRPFFFNFESNSAIESTDYEDNPNSPFSLSSFTTIVRNEERETNHGDIFRHDRVGFASESSEVGETLQTMESEGTEEVSGINSSSNFPTFDNFSADIDSVLPFESPFLWSTQEWFANN</sequence>
<feature type="domain" description="WRKY" evidence="6">
    <location>
        <begin position="135"/>
        <end position="198"/>
    </location>
</feature>
<evidence type="ECO:0000259" key="6">
    <source>
        <dbReference type="PROSITE" id="PS50811"/>
    </source>
</evidence>
<dbReference type="InterPro" id="IPR044810">
    <property type="entry name" value="WRKY_plant"/>
</dbReference>
<evidence type="ECO:0000256" key="5">
    <source>
        <dbReference type="ARBA" id="ARBA00023242"/>
    </source>
</evidence>
<reference evidence="8" key="1">
    <citation type="journal article" date="2013" name="Science">
        <title>The Amborella genome and the evolution of flowering plants.</title>
        <authorList>
            <consortium name="Amborella Genome Project"/>
        </authorList>
    </citation>
    <scope>NUCLEOTIDE SEQUENCE [LARGE SCALE GENOMIC DNA]</scope>
</reference>
<dbReference type="SMART" id="SM00774">
    <property type="entry name" value="WRKY"/>
    <property type="match status" value="1"/>
</dbReference>
<dbReference type="OrthoDB" id="2021064at2759"/>
<dbReference type="Pfam" id="PF03106">
    <property type="entry name" value="WRKY"/>
    <property type="match status" value="1"/>
</dbReference>
<evidence type="ECO:0000313" key="7">
    <source>
        <dbReference type="EMBL" id="ERN04180.1"/>
    </source>
</evidence>
<accession>W1PB05</accession>